<dbReference type="Pfam" id="PF07690">
    <property type="entry name" value="MFS_1"/>
    <property type="match status" value="1"/>
</dbReference>
<evidence type="ECO:0000313" key="6">
    <source>
        <dbReference type="EMBL" id="SIS42717.1"/>
    </source>
</evidence>
<feature type="transmembrane region" description="Helical" evidence="5">
    <location>
        <begin position="291"/>
        <end position="310"/>
    </location>
</feature>
<evidence type="ECO:0000256" key="1">
    <source>
        <dbReference type="ARBA" id="ARBA00022692"/>
    </source>
</evidence>
<feature type="compositionally biased region" description="Basic and acidic residues" evidence="4">
    <location>
        <begin position="403"/>
        <end position="412"/>
    </location>
</feature>
<reference evidence="7" key="1">
    <citation type="submission" date="2017-01" db="EMBL/GenBank/DDBJ databases">
        <authorList>
            <person name="Varghese N."/>
            <person name="Submissions S."/>
        </authorList>
    </citation>
    <scope>NUCLEOTIDE SEQUENCE [LARGE SCALE GENOMIC DNA]</scope>
    <source>
        <strain evidence="7">DSM 24913</strain>
    </source>
</reference>
<feature type="region of interest" description="Disordered" evidence="4">
    <location>
        <begin position="401"/>
        <end position="443"/>
    </location>
</feature>
<accession>A0A1N7J0D4</accession>
<evidence type="ECO:0000256" key="4">
    <source>
        <dbReference type="SAM" id="MobiDB-lite"/>
    </source>
</evidence>
<keyword evidence="7" id="KW-1185">Reference proteome</keyword>
<dbReference type="InterPro" id="IPR036259">
    <property type="entry name" value="MFS_trans_sf"/>
</dbReference>
<evidence type="ECO:0000313" key="7">
    <source>
        <dbReference type="Proteomes" id="UP000185639"/>
    </source>
</evidence>
<keyword evidence="3 5" id="KW-0472">Membrane</keyword>
<organism evidence="6 7">
    <name type="scientific">Thalassolituus maritimus</name>
    <dbReference type="NCBI Taxonomy" id="484498"/>
    <lineage>
        <taxon>Bacteria</taxon>
        <taxon>Pseudomonadati</taxon>
        <taxon>Pseudomonadota</taxon>
        <taxon>Gammaproteobacteria</taxon>
        <taxon>Oceanospirillales</taxon>
        <taxon>Oceanospirillaceae</taxon>
        <taxon>Thalassolituus</taxon>
    </lineage>
</organism>
<gene>
    <name evidence="6" type="ORF">SAMN05421686_101211</name>
</gene>
<dbReference type="InterPro" id="IPR047200">
    <property type="entry name" value="MFS_YcaD-like"/>
</dbReference>
<dbReference type="RefSeq" id="WP_076513552.1">
    <property type="nucleotide sequence ID" value="NZ_FTOH01000001.1"/>
</dbReference>
<dbReference type="STRING" id="484498.SAMN05421686_101211"/>
<feature type="transmembrane region" description="Helical" evidence="5">
    <location>
        <begin position="355"/>
        <end position="373"/>
    </location>
</feature>
<dbReference type="PANTHER" id="PTHR23521:SF3">
    <property type="entry name" value="MFS TRANSPORTER"/>
    <property type="match status" value="1"/>
</dbReference>
<evidence type="ECO:0000256" key="3">
    <source>
        <dbReference type="ARBA" id="ARBA00023136"/>
    </source>
</evidence>
<dbReference type="Gene3D" id="1.20.1250.20">
    <property type="entry name" value="MFS general substrate transporter like domains"/>
    <property type="match status" value="2"/>
</dbReference>
<feature type="transmembrane region" description="Helical" evidence="5">
    <location>
        <begin position="265"/>
        <end position="285"/>
    </location>
</feature>
<feature type="transmembrane region" description="Helical" evidence="5">
    <location>
        <begin position="155"/>
        <end position="175"/>
    </location>
</feature>
<dbReference type="PANTHER" id="PTHR23521">
    <property type="entry name" value="TRANSPORTER MFS SUPERFAMILY"/>
    <property type="match status" value="1"/>
</dbReference>
<sequence length="443" mass="46815">MLKQLRPVLSLLAGVSLLLLGSGLLNTLLAVRGSEESFSDQAMGLIMSGYFVGFFVGTFLALPLIRRVGHIRTFAMCAAVGSVSVLLHDAFATPWAWGGLRILTGTALVILYTVIESWLNATTPPQNRGQVFAVYMVVNLGALAVSQQFMSLAPASSYLLFALASVLVTLSLVPVTGTRFGPPEVQQVKRLGIRFLWRIAPLAISAAFLSGLAMGAFWGMSALYASRIGLPTSEVATFVTAGIIGGALLQYPVGRLSDRFDRRRVLAGIVGVAALSALLIIPASFASVEFLYAAIALYGGLAFAVYPVAVAHLIDHLESGDILPGGSALLLVHGIGAAIGPALSGQLMSMTGASALPVYFAAVQGTLFLVAVWKMHQRQKDETTGEPAQFVPMVRTTPTALEMHPDDSEHSPDLTPDITQGTSEESDIHEEGREPPPSQAAQS</sequence>
<feature type="transmembrane region" description="Helical" evidence="5">
    <location>
        <begin position="235"/>
        <end position="253"/>
    </location>
</feature>
<dbReference type="GO" id="GO:0005886">
    <property type="term" value="C:plasma membrane"/>
    <property type="evidence" value="ECO:0007669"/>
    <property type="project" value="TreeGrafter"/>
</dbReference>
<protein>
    <submittedName>
        <fullName evidence="6">Predicted arabinose efflux permease, MFS family</fullName>
    </submittedName>
</protein>
<dbReference type="EMBL" id="FTOH01000001">
    <property type="protein sequence ID" value="SIS42717.1"/>
    <property type="molecule type" value="Genomic_DNA"/>
</dbReference>
<dbReference type="GO" id="GO:0022857">
    <property type="term" value="F:transmembrane transporter activity"/>
    <property type="evidence" value="ECO:0007669"/>
    <property type="project" value="InterPro"/>
</dbReference>
<dbReference type="CDD" id="cd17477">
    <property type="entry name" value="MFS_YcaD_like"/>
    <property type="match status" value="1"/>
</dbReference>
<feature type="transmembrane region" description="Helical" evidence="5">
    <location>
        <begin position="195"/>
        <end position="220"/>
    </location>
</feature>
<proteinExistence type="predicted"/>
<dbReference type="OrthoDB" id="9810614at2"/>
<feature type="transmembrane region" description="Helical" evidence="5">
    <location>
        <begin position="322"/>
        <end position="343"/>
    </location>
</feature>
<evidence type="ECO:0000256" key="2">
    <source>
        <dbReference type="ARBA" id="ARBA00022989"/>
    </source>
</evidence>
<feature type="transmembrane region" description="Helical" evidence="5">
    <location>
        <begin position="74"/>
        <end position="92"/>
    </location>
</feature>
<feature type="transmembrane region" description="Helical" evidence="5">
    <location>
        <begin position="131"/>
        <end position="149"/>
    </location>
</feature>
<dbReference type="SUPFAM" id="SSF103473">
    <property type="entry name" value="MFS general substrate transporter"/>
    <property type="match status" value="1"/>
</dbReference>
<feature type="transmembrane region" description="Helical" evidence="5">
    <location>
        <begin position="98"/>
        <end position="119"/>
    </location>
</feature>
<feature type="transmembrane region" description="Helical" evidence="5">
    <location>
        <begin position="42"/>
        <end position="62"/>
    </location>
</feature>
<keyword evidence="2 5" id="KW-1133">Transmembrane helix</keyword>
<evidence type="ECO:0000256" key="5">
    <source>
        <dbReference type="SAM" id="Phobius"/>
    </source>
</evidence>
<keyword evidence="1 5" id="KW-0812">Transmembrane</keyword>
<dbReference type="InterPro" id="IPR011701">
    <property type="entry name" value="MFS"/>
</dbReference>
<dbReference type="AlphaFoldDB" id="A0A1N7J0D4"/>
<name>A0A1N7J0D4_9GAMM</name>
<dbReference type="Proteomes" id="UP000185639">
    <property type="component" value="Unassembled WGS sequence"/>
</dbReference>